<comment type="caution">
    <text evidence="1">The sequence shown here is derived from an EMBL/GenBank/DDBJ whole genome shotgun (WGS) entry which is preliminary data.</text>
</comment>
<dbReference type="Gene3D" id="1.10.10.10">
    <property type="entry name" value="Winged helix-like DNA-binding domain superfamily/Winged helix DNA-binding domain"/>
    <property type="match status" value="1"/>
</dbReference>
<dbReference type="EMBL" id="JBBNAG010000006">
    <property type="protein sequence ID" value="KAK9126049.1"/>
    <property type="molecule type" value="Genomic_DNA"/>
</dbReference>
<organism evidence="1 2">
    <name type="scientific">Stephania cephalantha</name>
    <dbReference type="NCBI Taxonomy" id="152367"/>
    <lineage>
        <taxon>Eukaryota</taxon>
        <taxon>Viridiplantae</taxon>
        <taxon>Streptophyta</taxon>
        <taxon>Embryophyta</taxon>
        <taxon>Tracheophyta</taxon>
        <taxon>Spermatophyta</taxon>
        <taxon>Magnoliopsida</taxon>
        <taxon>Ranunculales</taxon>
        <taxon>Menispermaceae</taxon>
        <taxon>Menispermoideae</taxon>
        <taxon>Cissampelideae</taxon>
        <taxon>Stephania</taxon>
    </lineage>
</organism>
<evidence type="ECO:0000313" key="2">
    <source>
        <dbReference type="Proteomes" id="UP001419268"/>
    </source>
</evidence>
<gene>
    <name evidence="1" type="ORF">Scep_014895</name>
</gene>
<dbReference type="AlphaFoldDB" id="A0AAP0J249"/>
<dbReference type="SUPFAM" id="SSF46785">
    <property type="entry name" value="Winged helix' DNA-binding domain"/>
    <property type="match status" value="1"/>
</dbReference>
<dbReference type="InterPro" id="IPR036388">
    <property type="entry name" value="WH-like_DNA-bd_sf"/>
</dbReference>
<reference evidence="1 2" key="1">
    <citation type="submission" date="2024-01" db="EMBL/GenBank/DDBJ databases">
        <title>Genome assemblies of Stephania.</title>
        <authorList>
            <person name="Yang L."/>
        </authorList>
    </citation>
    <scope>NUCLEOTIDE SEQUENCE [LARGE SCALE GENOMIC DNA]</scope>
    <source>
        <strain evidence="1">JXDWG</strain>
        <tissue evidence="1">Leaf</tissue>
    </source>
</reference>
<keyword evidence="2" id="KW-1185">Reference proteome</keyword>
<name>A0AAP0J249_9MAGN</name>
<protein>
    <submittedName>
        <fullName evidence="1">Uncharacterized protein</fullName>
    </submittedName>
</protein>
<evidence type="ECO:0000313" key="1">
    <source>
        <dbReference type="EMBL" id="KAK9126049.1"/>
    </source>
</evidence>
<dbReference type="Proteomes" id="UP001419268">
    <property type="component" value="Unassembled WGS sequence"/>
</dbReference>
<proteinExistence type="predicted"/>
<accession>A0AAP0J249</accession>
<dbReference type="InterPro" id="IPR036390">
    <property type="entry name" value="WH_DNA-bd_sf"/>
</dbReference>
<sequence length="74" mass="8833">MEISWFKALQRCSGRKEALMYKYMLSHTNSMYLKCAVELSIPIIIHNHQECMIDRFGNDNNRNMRVLRVKRGNK</sequence>